<evidence type="ECO:0000313" key="2">
    <source>
        <dbReference type="Proteomes" id="UP000297535"/>
    </source>
</evidence>
<protein>
    <submittedName>
        <fullName evidence="1">Uncharacterized protein</fullName>
    </submittedName>
</protein>
<dbReference type="AlphaFoldDB" id="A0A4Z0NPA8"/>
<dbReference type="OrthoDB" id="8020870at2"/>
<gene>
    <name evidence="1" type="ORF">EU555_15125</name>
</gene>
<sequence length="151" mass="15735">MDDPTASAHRPTAPAAAASFAYRTACALLACLAAGVPAGAQDDGLAARPAFSRAEEPARRPATCADLPGQLAGLPAPSTRIDLSIQDALTLVQTDGALWYLAVCHSPAVRVLCITYARNGMQAGERVVLRGGYNRQDETHIVLDPCLAARP</sequence>
<organism evidence="1 2">
    <name type="scientific">Methylobacterium nonmethylotrophicum</name>
    <dbReference type="NCBI Taxonomy" id="1141884"/>
    <lineage>
        <taxon>Bacteria</taxon>
        <taxon>Pseudomonadati</taxon>
        <taxon>Pseudomonadota</taxon>
        <taxon>Alphaproteobacteria</taxon>
        <taxon>Hyphomicrobiales</taxon>
        <taxon>Methylobacteriaceae</taxon>
        <taxon>Methylobacterium</taxon>
    </lineage>
</organism>
<dbReference type="RefSeq" id="WP_135415478.1">
    <property type="nucleotide sequence ID" value="NZ_SRLB01000010.1"/>
</dbReference>
<comment type="caution">
    <text evidence="1">The sequence shown here is derived from an EMBL/GenBank/DDBJ whole genome shotgun (WGS) entry which is preliminary data.</text>
</comment>
<evidence type="ECO:0000313" key="1">
    <source>
        <dbReference type="EMBL" id="TGD98670.1"/>
    </source>
</evidence>
<proteinExistence type="predicted"/>
<dbReference type="EMBL" id="SRLB01000010">
    <property type="protein sequence ID" value="TGD98670.1"/>
    <property type="molecule type" value="Genomic_DNA"/>
</dbReference>
<dbReference type="Proteomes" id="UP000297535">
    <property type="component" value="Unassembled WGS sequence"/>
</dbReference>
<reference evidence="1 2" key="1">
    <citation type="submission" date="2019-04" db="EMBL/GenBank/DDBJ databases">
        <authorList>
            <person name="Feng G."/>
            <person name="Zhu H."/>
        </authorList>
    </citation>
    <scope>NUCLEOTIDE SEQUENCE [LARGE SCALE GENOMIC DNA]</scope>
    <source>
        <strain evidence="1 2">6HR-1</strain>
    </source>
</reference>
<keyword evidence="2" id="KW-1185">Reference proteome</keyword>
<accession>A0A4Z0NPA8</accession>
<name>A0A4Z0NPA8_9HYPH</name>